<feature type="compositionally biased region" description="Acidic residues" evidence="1">
    <location>
        <begin position="239"/>
        <end position="250"/>
    </location>
</feature>
<feature type="region of interest" description="Disordered" evidence="1">
    <location>
        <begin position="611"/>
        <end position="653"/>
    </location>
</feature>
<name>A0A166QDJ3_9AGAM</name>
<dbReference type="Proteomes" id="UP000076532">
    <property type="component" value="Unassembled WGS sequence"/>
</dbReference>
<accession>A0A166QDJ3</accession>
<sequence length="653" mass="70579">MARDKRRWTSPGQVSWLMSSIPEYLEAQKKGRYDKFWPRFFESYFKEFPAPEPTEDDRTDSEPETESEADVPLESAEEESFAASVAGKRKNKAGQAKANKRAKQAAQNRVLTRVQRIKGKFISKRKRQLKTFMRWHSTPIARPGRRKKRSSVFGWPAFAARGKTQKSRRVKQEIEIYFNLFYDTRIITTVRERLAQTGLTGPAINLIREVAREMYNTEDDQTRAAVAAEMAIQRQGNDVDSEDDSGDLEEAGTPTPQQYQEAIDVFPPYVDAMLKELTERTGFCATLIVGGPIPANNGAISTISYHAGKNALGSSFGVAHRNYSSDIVRPYTDFLRTIYSADIREARALKAASSSTMPTLPVDGLHTMDLGDEAKSLDPSPAPLLDDVSPPVAAVSPSLMHTAKPFLTAGAEGSASPASFGPSSLAPVPISSALPPSAAIAHERLPVASVRTHPAPVLTPNADVPRELAPPAGHKAALPSPAANPSPRLNRIAQKSAAYCEAISTAPLPRAASKHALQARAAVELEEKAQADAAATAENQITASALKAPIFKALNLNTLNVDAPIVNAPMASKRGRKRSADVMTAEANSTDEGRPRRALIKTAAGERMALENAAQAEAAAKRAARKPVPKARKRGQTEAGGGAKKARVSVSKK</sequence>
<evidence type="ECO:0000256" key="1">
    <source>
        <dbReference type="SAM" id="MobiDB-lite"/>
    </source>
</evidence>
<dbReference type="STRING" id="436010.A0A166QDJ3"/>
<feature type="region of interest" description="Disordered" evidence="1">
    <location>
        <begin position="454"/>
        <end position="488"/>
    </location>
</feature>
<keyword evidence="3" id="KW-1185">Reference proteome</keyword>
<feature type="region of interest" description="Disordered" evidence="1">
    <location>
        <begin position="572"/>
        <end position="597"/>
    </location>
</feature>
<organism evidence="2 3">
    <name type="scientific">Athelia psychrophila</name>
    <dbReference type="NCBI Taxonomy" id="1759441"/>
    <lineage>
        <taxon>Eukaryota</taxon>
        <taxon>Fungi</taxon>
        <taxon>Dikarya</taxon>
        <taxon>Basidiomycota</taxon>
        <taxon>Agaricomycotina</taxon>
        <taxon>Agaricomycetes</taxon>
        <taxon>Agaricomycetidae</taxon>
        <taxon>Atheliales</taxon>
        <taxon>Atheliaceae</taxon>
        <taxon>Athelia</taxon>
    </lineage>
</organism>
<dbReference type="OrthoDB" id="2803783at2759"/>
<feature type="compositionally biased region" description="Basic residues" evidence="1">
    <location>
        <begin position="622"/>
        <end position="634"/>
    </location>
</feature>
<feature type="compositionally biased region" description="Basic residues" evidence="1">
    <location>
        <begin position="644"/>
        <end position="653"/>
    </location>
</feature>
<feature type="region of interest" description="Disordered" evidence="1">
    <location>
        <begin position="48"/>
        <end position="108"/>
    </location>
</feature>
<dbReference type="EMBL" id="KV417511">
    <property type="protein sequence ID" value="KZP27027.1"/>
    <property type="molecule type" value="Genomic_DNA"/>
</dbReference>
<gene>
    <name evidence="2" type="ORF">FIBSPDRAFT_948979</name>
</gene>
<feature type="compositionally biased region" description="Acidic residues" evidence="1">
    <location>
        <begin position="53"/>
        <end position="80"/>
    </location>
</feature>
<protein>
    <submittedName>
        <fullName evidence="2">Uncharacterized protein</fullName>
    </submittedName>
</protein>
<feature type="compositionally biased region" description="Basic residues" evidence="1">
    <location>
        <begin position="87"/>
        <end position="103"/>
    </location>
</feature>
<feature type="region of interest" description="Disordered" evidence="1">
    <location>
        <begin position="234"/>
        <end position="255"/>
    </location>
</feature>
<proteinExistence type="predicted"/>
<dbReference type="AlphaFoldDB" id="A0A166QDJ3"/>
<evidence type="ECO:0000313" key="2">
    <source>
        <dbReference type="EMBL" id="KZP27027.1"/>
    </source>
</evidence>
<feature type="compositionally biased region" description="Low complexity" evidence="1">
    <location>
        <begin position="476"/>
        <end position="488"/>
    </location>
</feature>
<evidence type="ECO:0000313" key="3">
    <source>
        <dbReference type="Proteomes" id="UP000076532"/>
    </source>
</evidence>
<reference evidence="2 3" key="1">
    <citation type="journal article" date="2016" name="Mol. Biol. Evol.">
        <title>Comparative Genomics of Early-Diverging Mushroom-Forming Fungi Provides Insights into the Origins of Lignocellulose Decay Capabilities.</title>
        <authorList>
            <person name="Nagy L.G."/>
            <person name="Riley R."/>
            <person name="Tritt A."/>
            <person name="Adam C."/>
            <person name="Daum C."/>
            <person name="Floudas D."/>
            <person name="Sun H."/>
            <person name="Yadav J.S."/>
            <person name="Pangilinan J."/>
            <person name="Larsson K.H."/>
            <person name="Matsuura K."/>
            <person name="Barry K."/>
            <person name="Labutti K."/>
            <person name="Kuo R."/>
            <person name="Ohm R.A."/>
            <person name="Bhattacharya S.S."/>
            <person name="Shirouzu T."/>
            <person name="Yoshinaga Y."/>
            <person name="Martin F.M."/>
            <person name="Grigoriev I.V."/>
            <person name="Hibbett D.S."/>
        </authorList>
    </citation>
    <scope>NUCLEOTIDE SEQUENCE [LARGE SCALE GENOMIC DNA]</scope>
    <source>
        <strain evidence="2 3">CBS 109695</strain>
    </source>
</reference>